<gene>
    <name evidence="2" type="ORF">JFL75_14960</name>
</gene>
<dbReference type="KEGG" id="bhc:JFL75_14960"/>
<proteinExistence type="predicted"/>
<feature type="region of interest" description="Disordered" evidence="1">
    <location>
        <begin position="194"/>
        <end position="226"/>
    </location>
</feature>
<keyword evidence="3" id="KW-1185">Reference proteome</keyword>
<accession>A0A7T8BAH4</accession>
<dbReference type="EMBL" id="CP067089">
    <property type="protein sequence ID" value="QQO08223.1"/>
    <property type="molecule type" value="Genomic_DNA"/>
</dbReference>
<evidence type="ECO:0008006" key="4">
    <source>
        <dbReference type="Google" id="ProtNLM"/>
    </source>
</evidence>
<name>A0A7T8BAH4_9SPIR</name>
<reference evidence="2" key="1">
    <citation type="submission" date="2021-01" db="EMBL/GenBank/DDBJ databases">
        <title>Description of Breznakiella homolactica.</title>
        <authorList>
            <person name="Song Y."/>
            <person name="Brune A."/>
        </authorList>
    </citation>
    <scope>NUCLEOTIDE SEQUENCE</scope>
    <source>
        <strain evidence="2">RmG30</strain>
    </source>
</reference>
<dbReference type="Proteomes" id="UP000595917">
    <property type="component" value="Chromosome"/>
</dbReference>
<dbReference type="AlphaFoldDB" id="A0A7T8BAH4"/>
<organism evidence="2 3">
    <name type="scientific">Breznakiella homolactica</name>
    <dbReference type="NCBI Taxonomy" id="2798577"/>
    <lineage>
        <taxon>Bacteria</taxon>
        <taxon>Pseudomonadati</taxon>
        <taxon>Spirochaetota</taxon>
        <taxon>Spirochaetia</taxon>
        <taxon>Spirochaetales</taxon>
        <taxon>Breznakiellaceae</taxon>
        <taxon>Breznakiella</taxon>
    </lineage>
</organism>
<dbReference type="RefSeq" id="WP_215625529.1">
    <property type="nucleotide sequence ID" value="NZ_CP067089.2"/>
</dbReference>
<evidence type="ECO:0000313" key="2">
    <source>
        <dbReference type="EMBL" id="QQO08223.1"/>
    </source>
</evidence>
<sequence length="226" mass="24955">MSSYYYLVAQLPYLMYGQAAPMSSDQFAALAKDMLDPADAALLELCSLDPEAADGDSQSPSYAGMPAPTPSSFLNRWREWERALRLHLARYRAQKIKRDNGAPVDPPENPLEAGSVAKAAMAMESPLEAEQYLDKARWDAIETLEGLDHFGRNTVYAYLLKLFLMERRSLFTAEEGFSEYKALYASILEARYSEAGSDTGPGGQMSDGPQSDRPRSENSIESGEAT</sequence>
<evidence type="ECO:0000313" key="3">
    <source>
        <dbReference type="Proteomes" id="UP000595917"/>
    </source>
</evidence>
<evidence type="ECO:0000256" key="1">
    <source>
        <dbReference type="SAM" id="MobiDB-lite"/>
    </source>
</evidence>
<protein>
    <recommendedName>
        <fullName evidence="4">DUF2764 family protein</fullName>
    </recommendedName>
</protein>